<proteinExistence type="inferred from homology"/>
<dbReference type="PROSITE" id="PS50928">
    <property type="entry name" value="ABC_TM1"/>
    <property type="match status" value="1"/>
</dbReference>
<evidence type="ECO:0000256" key="4">
    <source>
        <dbReference type="ARBA" id="ARBA00022692"/>
    </source>
</evidence>
<keyword evidence="10" id="KW-1185">Reference proteome</keyword>
<evidence type="ECO:0000313" key="10">
    <source>
        <dbReference type="Proteomes" id="UP000263486"/>
    </source>
</evidence>
<dbReference type="PANTHER" id="PTHR30151">
    <property type="entry name" value="ALKANE SULFONATE ABC TRANSPORTER-RELATED, MEMBRANE SUBUNIT"/>
    <property type="match status" value="1"/>
</dbReference>
<gene>
    <name evidence="9" type="ORF">DYH56_06040</name>
</gene>
<keyword evidence="6 7" id="KW-0472">Membrane</keyword>
<feature type="transmembrane region" description="Helical" evidence="7">
    <location>
        <begin position="210"/>
        <end position="229"/>
    </location>
</feature>
<feature type="transmembrane region" description="Helical" evidence="7">
    <location>
        <begin position="165"/>
        <end position="190"/>
    </location>
</feature>
<dbReference type="InterPro" id="IPR000515">
    <property type="entry name" value="MetI-like"/>
</dbReference>
<evidence type="ECO:0000259" key="8">
    <source>
        <dbReference type="PROSITE" id="PS50928"/>
    </source>
</evidence>
<dbReference type="RefSeq" id="WP_114641970.1">
    <property type="nucleotide sequence ID" value="NZ_JAACIO010000008.1"/>
</dbReference>
<dbReference type="InterPro" id="IPR035906">
    <property type="entry name" value="MetI-like_sf"/>
</dbReference>
<comment type="subcellular location">
    <subcellularLocation>
        <location evidence="1 7">Cell membrane</location>
        <topology evidence="1 7">Multi-pass membrane protein</topology>
    </subcellularLocation>
</comment>
<evidence type="ECO:0000313" key="9">
    <source>
        <dbReference type="EMBL" id="REI41702.1"/>
    </source>
</evidence>
<feature type="transmembrane region" description="Helical" evidence="7">
    <location>
        <begin position="48"/>
        <end position="74"/>
    </location>
</feature>
<keyword evidence="4 7" id="KW-0812">Transmembrane</keyword>
<evidence type="ECO:0000256" key="7">
    <source>
        <dbReference type="RuleBase" id="RU363032"/>
    </source>
</evidence>
<evidence type="ECO:0000256" key="2">
    <source>
        <dbReference type="ARBA" id="ARBA00022448"/>
    </source>
</evidence>
<dbReference type="Proteomes" id="UP000263486">
    <property type="component" value="Unassembled WGS sequence"/>
</dbReference>
<feature type="transmembrane region" description="Helical" evidence="7">
    <location>
        <begin position="111"/>
        <end position="129"/>
    </location>
</feature>
<name>A0ABX9KHW0_9FUSO</name>
<feature type="domain" description="ABC transmembrane type-1" evidence="8">
    <location>
        <begin position="48"/>
        <end position="228"/>
    </location>
</feature>
<dbReference type="SUPFAM" id="SSF161098">
    <property type="entry name" value="MetI-like"/>
    <property type="match status" value="1"/>
</dbReference>
<organism evidence="9 10">
    <name type="scientific">Psychrilyobacter piezotolerans</name>
    <dbReference type="NCBI Taxonomy" id="2293438"/>
    <lineage>
        <taxon>Bacteria</taxon>
        <taxon>Fusobacteriati</taxon>
        <taxon>Fusobacteriota</taxon>
        <taxon>Fusobacteriia</taxon>
        <taxon>Fusobacteriales</taxon>
        <taxon>Fusobacteriaceae</taxon>
        <taxon>Psychrilyobacter</taxon>
    </lineage>
</organism>
<evidence type="ECO:0000256" key="1">
    <source>
        <dbReference type="ARBA" id="ARBA00004651"/>
    </source>
</evidence>
<sequence>MKKKLIPMIIFLFLWAGISAKVSPIILPSPLRVFYTSLFLLQNNYNEILITLSRLGASLILTYLIGIFLAFGIVSSKNLKILIQPGLLFMQSTPIISWILLALIWFDSRYIPIFIICINAIPILVLNVVSGMEGIDKKILEMASIYNISKKDRFYKIQLPSLIRFLLPATEIILGSSFKVIVMAEVISRVGSGIGNGLNIGWLNIETDTILGWTLIIYVLSFLISKTILTSLKNRFRRYL</sequence>
<evidence type="ECO:0000256" key="6">
    <source>
        <dbReference type="ARBA" id="ARBA00023136"/>
    </source>
</evidence>
<dbReference type="EMBL" id="QUAJ01000008">
    <property type="protein sequence ID" value="REI41702.1"/>
    <property type="molecule type" value="Genomic_DNA"/>
</dbReference>
<evidence type="ECO:0000256" key="5">
    <source>
        <dbReference type="ARBA" id="ARBA00022989"/>
    </source>
</evidence>
<accession>A0ABX9KHW0</accession>
<comment type="caution">
    <text evidence="9">The sequence shown here is derived from an EMBL/GenBank/DDBJ whole genome shotgun (WGS) entry which is preliminary data.</text>
</comment>
<reference evidence="9 10" key="1">
    <citation type="submission" date="2018-08" db="EMBL/GenBank/DDBJ databases">
        <title>Draft genome sequence of Psychrilyobacter sp. strain SD5 isolated from Black Sea water.</title>
        <authorList>
            <person name="Yadav S."/>
            <person name="Villanueva L."/>
            <person name="Damste J.S.S."/>
        </authorList>
    </citation>
    <scope>NUCLEOTIDE SEQUENCE [LARGE SCALE GENOMIC DNA]</scope>
    <source>
        <strain evidence="9 10">SD5</strain>
    </source>
</reference>
<keyword evidence="5 7" id="KW-1133">Transmembrane helix</keyword>
<protein>
    <submittedName>
        <fullName evidence="9">ABC transporter permease subunit</fullName>
    </submittedName>
</protein>
<dbReference type="Pfam" id="PF00528">
    <property type="entry name" value="BPD_transp_1"/>
    <property type="match status" value="1"/>
</dbReference>
<dbReference type="PANTHER" id="PTHR30151:SF0">
    <property type="entry name" value="ABC TRANSPORTER PERMEASE PROTEIN MJ0413-RELATED"/>
    <property type="match status" value="1"/>
</dbReference>
<evidence type="ECO:0000256" key="3">
    <source>
        <dbReference type="ARBA" id="ARBA00022475"/>
    </source>
</evidence>
<keyword evidence="2 7" id="KW-0813">Transport</keyword>
<dbReference type="CDD" id="cd06261">
    <property type="entry name" value="TM_PBP2"/>
    <property type="match status" value="1"/>
</dbReference>
<feature type="transmembrane region" description="Helical" evidence="7">
    <location>
        <begin position="86"/>
        <end position="105"/>
    </location>
</feature>
<dbReference type="Gene3D" id="1.10.3720.10">
    <property type="entry name" value="MetI-like"/>
    <property type="match status" value="1"/>
</dbReference>
<keyword evidence="3" id="KW-1003">Cell membrane</keyword>
<comment type="similarity">
    <text evidence="7">Belongs to the binding-protein-dependent transport system permease family.</text>
</comment>